<name>A0A7J7N222_9MAGN</name>
<dbReference type="OrthoDB" id="10248867at2759"/>
<organism evidence="1 2">
    <name type="scientific">Kingdonia uniflora</name>
    <dbReference type="NCBI Taxonomy" id="39325"/>
    <lineage>
        <taxon>Eukaryota</taxon>
        <taxon>Viridiplantae</taxon>
        <taxon>Streptophyta</taxon>
        <taxon>Embryophyta</taxon>
        <taxon>Tracheophyta</taxon>
        <taxon>Spermatophyta</taxon>
        <taxon>Magnoliopsida</taxon>
        <taxon>Ranunculales</taxon>
        <taxon>Circaeasteraceae</taxon>
        <taxon>Kingdonia</taxon>
    </lineage>
</organism>
<dbReference type="Proteomes" id="UP000541444">
    <property type="component" value="Unassembled WGS sequence"/>
</dbReference>
<accession>A0A7J7N222</accession>
<keyword evidence="2" id="KW-1185">Reference proteome</keyword>
<gene>
    <name evidence="1" type="ORF">GIB67_007846</name>
</gene>
<dbReference type="PANTHER" id="PTHR12189">
    <property type="entry name" value="MRNA GUANINE-7- METHYLTRANSFERASE"/>
    <property type="match status" value="1"/>
</dbReference>
<dbReference type="EMBL" id="JACGCM010001144">
    <property type="protein sequence ID" value="KAF6161205.1"/>
    <property type="molecule type" value="Genomic_DNA"/>
</dbReference>
<dbReference type="GO" id="GO:0005634">
    <property type="term" value="C:nucleus"/>
    <property type="evidence" value="ECO:0007669"/>
    <property type="project" value="TreeGrafter"/>
</dbReference>
<reference evidence="1 2" key="1">
    <citation type="journal article" date="2020" name="IScience">
        <title>Genome Sequencing of the Endangered Kingdonia uniflora (Circaeasteraceae, Ranunculales) Reveals Potential Mechanisms of Evolutionary Specialization.</title>
        <authorList>
            <person name="Sun Y."/>
            <person name="Deng T."/>
            <person name="Zhang A."/>
            <person name="Moore M.J."/>
            <person name="Landis J.B."/>
            <person name="Lin N."/>
            <person name="Zhang H."/>
            <person name="Zhang X."/>
            <person name="Huang J."/>
            <person name="Zhang X."/>
            <person name="Sun H."/>
            <person name="Wang H."/>
        </authorList>
    </citation>
    <scope>NUCLEOTIDE SEQUENCE [LARGE SCALE GENOMIC DNA]</scope>
    <source>
        <strain evidence="1">TB1705</strain>
        <tissue evidence="1">Leaf</tissue>
    </source>
</reference>
<sequence length="302" mass="34239">MRRNVTAFSTLAAKTRQTEAKYSSTPTNKQKNKKFLQEQVKPGAIRRSSLSHINGALSILLSMYFNSAEKSSGRIPIKSSYGVHPSHIFCSSICLSKSMPDVKHLKPVYKVQNFSLIPAVVSSRRMFPLFGKKYQLKFTNNVVSETHCLVHFPSLIRLAREAGLEYVEIQNLTEFYDDNGYLNLIVQLVLLFEMLRAQFAGMLFNAGPNILVDAKGKFLSRSFDILDNAIISFRLYTTFIFQKPDPDKVPPISTPTQDDEYIYEEVRIFKARKNGEMIKGGVTGNQLVQFQSKQKGSWVMGQ</sequence>
<dbReference type="GO" id="GO:0004482">
    <property type="term" value="F:mRNA 5'-cap (guanine-N7-)-methyltransferase activity"/>
    <property type="evidence" value="ECO:0007669"/>
    <property type="project" value="InterPro"/>
</dbReference>
<comment type="caution">
    <text evidence="1">The sequence shown here is derived from an EMBL/GenBank/DDBJ whole genome shotgun (WGS) entry which is preliminary data.</text>
</comment>
<proteinExistence type="predicted"/>
<dbReference type="InterPro" id="IPR029063">
    <property type="entry name" value="SAM-dependent_MTases_sf"/>
</dbReference>
<dbReference type="AlphaFoldDB" id="A0A7J7N222"/>
<evidence type="ECO:0000313" key="1">
    <source>
        <dbReference type="EMBL" id="KAF6161205.1"/>
    </source>
</evidence>
<dbReference type="InterPro" id="IPR039753">
    <property type="entry name" value="RG7MT1"/>
</dbReference>
<dbReference type="PANTHER" id="PTHR12189:SF3">
    <property type="entry name" value="MRNA (GUANINE-N(7))-METHYLTRANSFERASE"/>
    <property type="match status" value="1"/>
</dbReference>
<evidence type="ECO:0000313" key="2">
    <source>
        <dbReference type="Proteomes" id="UP000541444"/>
    </source>
</evidence>
<protein>
    <submittedName>
        <fullName evidence="1">Uncharacterized protein</fullName>
    </submittedName>
</protein>
<dbReference type="Gene3D" id="3.40.50.150">
    <property type="entry name" value="Vaccinia Virus protein VP39"/>
    <property type="match status" value="1"/>
</dbReference>